<dbReference type="Pfam" id="PF01569">
    <property type="entry name" value="PAP2"/>
    <property type="match status" value="1"/>
</dbReference>
<comment type="caution">
    <text evidence="3">The sequence shown here is derived from an EMBL/GenBank/DDBJ whole genome shotgun (WGS) entry which is preliminary data.</text>
</comment>
<keyword evidence="4" id="KW-1185">Reference proteome</keyword>
<feature type="transmembrane region" description="Helical" evidence="1">
    <location>
        <begin position="134"/>
        <end position="154"/>
    </location>
</feature>
<dbReference type="InterPro" id="IPR036938">
    <property type="entry name" value="PAP2/HPO_sf"/>
</dbReference>
<feature type="domain" description="Phosphatidic acid phosphatase type 2/haloperoxidase" evidence="2">
    <location>
        <begin position="60"/>
        <end position="179"/>
    </location>
</feature>
<feature type="transmembrane region" description="Helical" evidence="1">
    <location>
        <begin position="26"/>
        <end position="47"/>
    </location>
</feature>
<dbReference type="InterPro" id="IPR000326">
    <property type="entry name" value="PAP2/HPO"/>
</dbReference>
<dbReference type="EC" id="3.6.1.27" evidence="3"/>
<proteinExistence type="predicted"/>
<keyword evidence="1" id="KW-0812">Transmembrane</keyword>
<organism evidence="3 4">
    <name type="scientific">Frigoriflavimonas asaccharolytica</name>
    <dbReference type="NCBI Taxonomy" id="2735899"/>
    <lineage>
        <taxon>Bacteria</taxon>
        <taxon>Pseudomonadati</taxon>
        <taxon>Bacteroidota</taxon>
        <taxon>Flavobacteriia</taxon>
        <taxon>Flavobacteriales</taxon>
        <taxon>Weeksellaceae</taxon>
        <taxon>Frigoriflavimonas</taxon>
    </lineage>
</organism>
<dbReference type="PANTHER" id="PTHR14969">
    <property type="entry name" value="SPHINGOSINE-1-PHOSPHATE PHOSPHOHYDROLASE"/>
    <property type="match status" value="1"/>
</dbReference>
<evidence type="ECO:0000313" key="4">
    <source>
        <dbReference type="Proteomes" id="UP000610746"/>
    </source>
</evidence>
<dbReference type="AlphaFoldDB" id="A0A8J8G9L6"/>
<accession>A0A8J8G9L6</accession>
<name>A0A8J8G9L6_9FLAO</name>
<dbReference type="EMBL" id="JABSNO010000006">
    <property type="protein sequence ID" value="NRS92054.1"/>
    <property type="molecule type" value="Genomic_DNA"/>
</dbReference>
<feature type="transmembrane region" description="Helical" evidence="1">
    <location>
        <begin position="106"/>
        <end position="127"/>
    </location>
</feature>
<evidence type="ECO:0000313" key="3">
    <source>
        <dbReference type="EMBL" id="NRS92054.1"/>
    </source>
</evidence>
<gene>
    <name evidence="3" type="ORF">HNQ03_001121</name>
</gene>
<reference evidence="3" key="1">
    <citation type="submission" date="2020-05" db="EMBL/GenBank/DDBJ databases">
        <title>Genomic Encyclopedia of Type Strains, Phase IV (KMG-V): Genome sequencing to study the core and pangenomes of soil and plant-associated prokaryotes.</title>
        <authorList>
            <person name="Whitman W."/>
        </authorList>
    </citation>
    <scope>NUCLEOTIDE SEQUENCE</scope>
    <source>
        <strain evidence="3">16F</strain>
    </source>
</reference>
<dbReference type="Proteomes" id="UP000610746">
    <property type="component" value="Unassembled WGS sequence"/>
</dbReference>
<protein>
    <submittedName>
        <fullName evidence="3">Undecaprenyl-diphosphatase</fullName>
        <ecNumber evidence="3">3.6.1.27</ecNumber>
    </submittedName>
</protein>
<feature type="transmembrane region" description="Helical" evidence="1">
    <location>
        <begin position="160"/>
        <end position="178"/>
    </location>
</feature>
<dbReference type="PANTHER" id="PTHR14969:SF13">
    <property type="entry name" value="AT30094P"/>
    <property type="match status" value="1"/>
</dbReference>
<dbReference type="SMART" id="SM00014">
    <property type="entry name" value="acidPPc"/>
    <property type="match status" value="1"/>
</dbReference>
<dbReference type="GO" id="GO:0050380">
    <property type="term" value="F:undecaprenyl-diphosphatase activity"/>
    <property type="evidence" value="ECO:0007669"/>
    <property type="project" value="UniProtKB-EC"/>
</dbReference>
<evidence type="ECO:0000256" key="1">
    <source>
        <dbReference type="SAM" id="Phobius"/>
    </source>
</evidence>
<dbReference type="Gene3D" id="1.20.144.10">
    <property type="entry name" value="Phosphatidic acid phosphatase type 2/haloperoxidase"/>
    <property type="match status" value="1"/>
</dbReference>
<sequence>MHEFLELDRQLFIFLNNLGSPEYDHFWKLITNKWIWVPFYGILLFILTKSFKLKSLFFIIIFVAVGITITDQLAGIFKELIKRLRPCHDPSLVGLMRPNIECGGTFGFYSAHASSSFFLATFLAILLKNRFGYFPYFLFIWACVVSYSRIYLGVHYPFDVGMGALVGFLLGGLFATLAKKTIYKN</sequence>
<dbReference type="RefSeq" id="WP_173778669.1">
    <property type="nucleotide sequence ID" value="NZ_JABSNO010000006.1"/>
</dbReference>
<keyword evidence="1" id="KW-0472">Membrane</keyword>
<feature type="transmembrane region" description="Helical" evidence="1">
    <location>
        <begin position="56"/>
        <end position="77"/>
    </location>
</feature>
<keyword evidence="3" id="KW-0378">Hydrolase</keyword>
<keyword evidence="1" id="KW-1133">Transmembrane helix</keyword>
<evidence type="ECO:0000259" key="2">
    <source>
        <dbReference type="SMART" id="SM00014"/>
    </source>
</evidence>
<dbReference type="SUPFAM" id="SSF48317">
    <property type="entry name" value="Acid phosphatase/Vanadium-dependent haloperoxidase"/>
    <property type="match status" value="1"/>
</dbReference>